<dbReference type="EMBL" id="FUWO01000014">
    <property type="protein sequence ID" value="SJZ71465.1"/>
    <property type="molecule type" value="Genomic_DNA"/>
</dbReference>
<evidence type="ECO:0000313" key="4">
    <source>
        <dbReference type="Proteomes" id="UP000189941"/>
    </source>
</evidence>
<reference evidence="4" key="1">
    <citation type="submission" date="2017-02" db="EMBL/GenBank/DDBJ databases">
        <authorList>
            <person name="Varghese N."/>
            <person name="Submissions S."/>
        </authorList>
    </citation>
    <scope>NUCLEOTIDE SEQUENCE [LARGE SCALE GENOMIC DNA]</scope>
    <source>
        <strain evidence="4">DSM 15739</strain>
    </source>
</reference>
<protein>
    <submittedName>
        <fullName evidence="3">DNA-binding transcriptional regulator, XRE-family HTH domain</fullName>
    </submittedName>
</protein>
<proteinExistence type="predicted"/>
<accession>A0A1T4MXF1</accession>
<dbReference type="PANTHER" id="PTHR46558">
    <property type="entry name" value="TRACRIPTIONAL REGULATORY PROTEIN-RELATED-RELATED"/>
    <property type="match status" value="1"/>
</dbReference>
<dbReference type="SUPFAM" id="SSF47413">
    <property type="entry name" value="lambda repressor-like DNA-binding domains"/>
    <property type="match status" value="1"/>
</dbReference>
<evidence type="ECO:0000259" key="2">
    <source>
        <dbReference type="PROSITE" id="PS50943"/>
    </source>
</evidence>
<dbReference type="GO" id="GO:0003677">
    <property type="term" value="F:DNA binding"/>
    <property type="evidence" value="ECO:0007669"/>
    <property type="project" value="UniProtKB-KW"/>
</dbReference>
<dbReference type="RefSeq" id="WP_159443899.1">
    <property type="nucleotide sequence ID" value="NZ_FUWO01000014.1"/>
</dbReference>
<feature type="domain" description="HTH cro/C1-type" evidence="2">
    <location>
        <begin position="4"/>
        <end position="58"/>
    </location>
</feature>
<dbReference type="OrthoDB" id="6386941at2"/>
<dbReference type="Proteomes" id="UP000189941">
    <property type="component" value="Unassembled WGS sequence"/>
</dbReference>
<dbReference type="Pfam" id="PF01381">
    <property type="entry name" value="HTH_3"/>
    <property type="match status" value="1"/>
</dbReference>
<keyword evidence="1 3" id="KW-0238">DNA-binding</keyword>
<dbReference type="AlphaFoldDB" id="A0A1T4MXF1"/>
<dbReference type="CDD" id="cd00093">
    <property type="entry name" value="HTH_XRE"/>
    <property type="match status" value="1"/>
</dbReference>
<evidence type="ECO:0000313" key="3">
    <source>
        <dbReference type="EMBL" id="SJZ71465.1"/>
    </source>
</evidence>
<dbReference type="InterPro" id="IPR010982">
    <property type="entry name" value="Lambda_DNA-bd_dom_sf"/>
</dbReference>
<dbReference type="PANTHER" id="PTHR46558:SF4">
    <property type="entry name" value="DNA-BIDING PHAGE PROTEIN"/>
    <property type="match status" value="1"/>
</dbReference>
<evidence type="ECO:0000256" key="1">
    <source>
        <dbReference type="ARBA" id="ARBA00023125"/>
    </source>
</evidence>
<dbReference type="PROSITE" id="PS50943">
    <property type="entry name" value="HTH_CROC1"/>
    <property type="match status" value="1"/>
</dbReference>
<keyword evidence="4" id="KW-1185">Reference proteome</keyword>
<dbReference type="STRING" id="1121925.SAMN02746011_01579"/>
<dbReference type="InterPro" id="IPR001387">
    <property type="entry name" value="Cro/C1-type_HTH"/>
</dbReference>
<dbReference type="SMART" id="SM00530">
    <property type="entry name" value="HTH_XRE"/>
    <property type="match status" value="1"/>
</dbReference>
<sequence length="60" mass="6993">MLNLQFFRKKKGFTQSHIAREIGVTQQTYSKWETGKSNPNIDKIPKISKVLEIPITSLFR</sequence>
<dbReference type="Gene3D" id="1.10.260.40">
    <property type="entry name" value="lambda repressor-like DNA-binding domains"/>
    <property type="match status" value="1"/>
</dbReference>
<name>A0A1T4MXF1_9LACT</name>
<gene>
    <name evidence="3" type="ORF">SAMN02746011_01579</name>
</gene>
<organism evidence="3 4">
    <name type="scientific">Globicatella sulfidifaciens DSM 15739</name>
    <dbReference type="NCBI Taxonomy" id="1121925"/>
    <lineage>
        <taxon>Bacteria</taxon>
        <taxon>Bacillati</taxon>
        <taxon>Bacillota</taxon>
        <taxon>Bacilli</taxon>
        <taxon>Lactobacillales</taxon>
        <taxon>Aerococcaceae</taxon>
        <taxon>Globicatella</taxon>
    </lineage>
</organism>